<proteinExistence type="inferred from homology"/>
<dbReference type="Pfam" id="PF00857">
    <property type="entry name" value="Isochorismatase"/>
    <property type="match status" value="1"/>
</dbReference>
<dbReference type="CDD" id="cd01011">
    <property type="entry name" value="nicotinamidase"/>
    <property type="match status" value="1"/>
</dbReference>
<keyword evidence="3" id="KW-0479">Metal-binding</keyword>
<comment type="caution">
    <text evidence="9">The sequence shown here is derived from an EMBL/GenBank/DDBJ whole genome shotgun (WGS) entry which is preliminary data.</text>
</comment>
<evidence type="ECO:0000256" key="1">
    <source>
        <dbReference type="ARBA" id="ARBA00006336"/>
    </source>
</evidence>
<dbReference type="SUPFAM" id="SSF52499">
    <property type="entry name" value="Isochorismatase-like hydrolases"/>
    <property type="match status" value="1"/>
</dbReference>
<evidence type="ECO:0000256" key="7">
    <source>
        <dbReference type="ARBA" id="ARBA00043224"/>
    </source>
</evidence>
<evidence type="ECO:0000256" key="2">
    <source>
        <dbReference type="ARBA" id="ARBA00022642"/>
    </source>
</evidence>
<dbReference type="Proteomes" id="UP001302321">
    <property type="component" value="Unassembled WGS sequence"/>
</dbReference>
<protein>
    <recommendedName>
        <fullName evidence="6">nicotinamidase</fullName>
        <ecNumber evidence="6">3.5.1.19</ecNumber>
    </recommendedName>
    <alternativeName>
        <fullName evidence="7">Nicotinamide deamidase</fullName>
    </alternativeName>
</protein>
<evidence type="ECO:0000256" key="5">
    <source>
        <dbReference type="ARBA" id="ARBA00037900"/>
    </source>
</evidence>
<dbReference type="AlphaFoldDB" id="A0AAN6W346"/>
<feature type="domain" description="Isochorismatase-like" evidence="8">
    <location>
        <begin position="11"/>
        <end position="220"/>
    </location>
</feature>
<keyword evidence="10" id="KW-1185">Reference proteome</keyword>
<evidence type="ECO:0000256" key="3">
    <source>
        <dbReference type="ARBA" id="ARBA00022723"/>
    </source>
</evidence>
<organism evidence="9 10">
    <name type="scientific">Triangularia setosa</name>
    <dbReference type="NCBI Taxonomy" id="2587417"/>
    <lineage>
        <taxon>Eukaryota</taxon>
        <taxon>Fungi</taxon>
        <taxon>Dikarya</taxon>
        <taxon>Ascomycota</taxon>
        <taxon>Pezizomycotina</taxon>
        <taxon>Sordariomycetes</taxon>
        <taxon>Sordariomycetidae</taxon>
        <taxon>Sordariales</taxon>
        <taxon>Podosporaceae</taxon>
        <taxon>Triangularia</taxon>
    </lineage>
</organism>
<accession>A0AAN6W346</accession>
<sequence>MPHSHSGFRPALLVVDMQEDFCPPSGSLTVPQGRTITPLINTLLSLPTIPLKVATQDWHPPTHISFASNHSSPPKLPFVDSHTINNPLNPSQSYTTLLWPDHCIQSTPGASLIPELSLQHFNHIIKKGTDPRVEMYSAFFDPFPPSPSGERVCDSGLAKLLHNEKITHVYVVGLAGDYCVKHTAYDAAKEGFQTVIIEEGTKSVNPGMWEECKREMESIGGVRVVGVESEEVQRLFNKKE</sequence>
<gene>
    <name evidence="9" type="ORF">QBC36DRAFT_333414</name>
</gene>
<dbReference type="InterPro" id="IPR052347">
    <property type="entry name" value="Isochorismatase_Nicotinamidase"/>
</dbReference>
<comment type="pathway">
    <text evidence="5">Cofactor biosynthesis; nicotinate biosynthesis; nicotinate from nicotinamide: step 1/1.</text>
</comment>
<evidence type="ECO:0000256" key="4">
    <source>
        <dbReference type="ARBA" id="ARBA00022801"/>
    </source>
</evidence>
<dbReference type="PANTHER" id="PTHR11080:SF2">
    <property type="entry name" value="LD05707P"/>
    <property type="match status" value="1"/>
</dbReference>
<name>A0AAN6W346_9PEZI</name>
<dbReference type="GO" id="GO:0008936">
    <property type="term" value="F:nicotinamidase activity"/>
    <property type="evidence" value="ECO:0007669"/>
    <property type="project" value="UniProtKB-EC"/>
</dbReference>
<dbReference type="GO" id="GO:0019363">
    <property type="term" value="P:pyridine nucleotide biosynthetic process"/>
    <property type="evidence" value="ECO:0007669"/>
    <property type="project" value="UniProtKB-KW"/>
</dbReference>
<reference evidence="9" key="1">
    <citation type="journal article" date="2023" name="Mol. Phylogenet. Evol.">
        <title>Genome-scale phylogeny and comparative genomics of the fungal order Sordariales.</title>
        <authorList>
            <person name="Hensen N."/>
            <person name="Bonometti L."/>
            <person name="Westerberg I."/>
            <person name="Brannstrom I.O."/>
            <person name="Guillou S."/>
            <person name="Cros-Aarteil S."/>
            <person name="Calhoun S."/>
            <person name="Haridas S."/>
            <person name="Kuo A."/>
            <person name="Mondo S."/>
            <person name="Pangilinan J."/>
            <person name="Riley R."/>
            <person name="LaButti K."/>
            <person name="Andreopoulos B."/>
            <person name="Lipzen A."/>
            <person name="Chen C."/>
            <person name="Yan M."/>
            <person name="Daum C."/>
            <person name="Ng V."/>
            <person name="Clum A."/>
            <person name="Steindorff A."/>
            <person name="Ohm R.A."/>
            <person name="Martin F."/>
            <person name="Silar P."/>
            <person name="Natvig D.O."/>
            <person name="Lalanne C."/>
            <person name="Gautier V."/>
            <person name="Ament-Velasquez S.L."/>
            <person name="Kruys A."/>
            <person name="Hutchinson M.I."/>
            <person name="Powell A.J."/>
            <person name="Barry K."/>
            <person name="Miller A.N."/>
            <person name="Grigoriev I.V."/>
            <person name="Debuchy R."/>
            <person name="Gladieux P."/>
            <person name="Hiltunen Thoren M."/>
            <person name="Johannesson H."/>
        </authorList>
    </citation>
    <scope>NUCLEOTIDE SEQUENCE</scope>
    <source>
        <strain evidence="9">CBS 892.96</strain>
    </source>
</reference>
<evidence type="ECO:0000256" key="6">
    <source>
        <dbReference type="ARBA" id="ARBA00039017"/>
    </source>
</evidence>
<dbReference type="EMBL" id="MU866276">
    <property type="protein sequence ID" value="KAK4174539.1"/>
    <property type="molecule type" value="Genomic_DNA"/>
</dbReference>
<reference evidence="9" key="2">
    <citation type="submission" date="2023-05" db="EMBL/GenBank/DDBJ databases">
        <authorList>
            <consortium name="Lawrence Berkeley National Laboratory"/>
            <person name="Steindorff A."/>
            <person name="Hensen N."/>
            <person name="Bonometti L."/>
            <person name="Westerberg I."/>
            <person name="Brannstrom I.O."/>
            <person name="Guillou S."/>
            <person name="Cros-Aarteil S."/>
            <person name="Calhoun S."/>
            <person name="Haridas S."/>
            <person name="Kuo A."/>
            <person name="Mondo S."/>
            <person name="Pangilinan J."/>
            <person name="Riley R."/>
            <person name="Labutti K."/>
            <person name="Andreopoulos B."/>
            <person name="Lipzen A."/>
            <person name="Chen C."/>
            <person name="Yanf M."/>
            <person name="Daum C."/>
            <person name="Ng V."/>
            <person name="Clum A."/>
            <person name="Ohm R."/>
            <person name="Martin F."/>
            <person name="Silar P."/>
            <person name="Natvig D."/>
            <person name="Lalanne C."/>
            <person name="Gautier V."/>
            <person name="Ament-Velasquez S.L."/>
            <person name="Kruys A."/>
            <person name="Hutchinson M.I."/>
            <person name="Powell A.J."/>
            <person name="Barry K."/>
            <person name="Miller A.N."/>
            <person name="Grigoriev I.V."/>
            <person name="Debuchy R."/>
            <person name="Gladieux P."/>
            <person name="Thoren M.H."/>
            <person name="Johannesson H."/>
        </authorList>
    </citation>
    <scope>NUCLEOTIDE SEQUENCE</scope>
    <source>
        <strain evidence="9">CBS 892.96</strain>
    </source>
</reference>
<evidence type="ECO:0000259" key="8">
    <source>
        <dbReference type="Pfam" id="PF00857"/>
    </source>
</evidence>
<evidence type="ECO:0000313" key="10">
    <source>
        <dbReference type="Proteomes" id="UP001302321"/>
    </source>
</evidence>
<dbReference type="Gene3D" id="3.40.50.850">
    <property type="entry name" value="Isochorismatase-like"/>
    <property type="match status" value="1"/>
</dbReference>
<keyword evidence="2" id="KW-0662">Pyridine nucleotide biosynthesis</keyword>
<dbReference type="GO" id="GO:0046872">
    <property type="term" value="F:metal ion binding"/>
    <property type="evidence" value="ECO:0007669"/>
    <property type="project" value="UniProtKB-KW"/>
</dbReference>
<dbReference type="InterPro" id="IPR000868">
    <property type="entry name" value="Isochorismatase-like_dom"/>
</dbReference>
<dbReference type="EC" id="3.5.1.19" evidence="6"/>
<dbReference type="InterPro" id="IPR036380">
    <property type="entry name" value="Isochorismatase-like_sf"/>
</dbReference>
<evidence type="ECO:0000313" key="9">
    <source>
        <dbReference type="EMBL" id="KAK4174539.1"/>
    </source>
</evidence>
<keyword evidence="4" id="KW-0378">Hydrolase</keyword>
<dbReference type="PANTHER" id="PTHR11080">
    <property type="entry name" value="PYRAZINAMIDASE/NICOTINAMIDASE"/>
    <property type="match status" value="1"/>
</dbReference>
<comment type="similarity">
    <text evidence="1">Belongs to the isochorismatase family.</text>
</comment>